<dbReference type="Pfam" id="PF15384">
    <property type="entry name" value="PAXX"/>
    <property type="match status" value="1"/>
</dbReference>
<evidence type="ECO:0000313" key="3">
    <source>
        <dbReference type="Proteomes" id="UP000694560"/>
    </source>
</evidence>
<evidence type="ECO:0000313" key="2">
    <source>
        <dbReference type="Ensembl" id="ENSMCSP00000014688.1"/>
    </source>
</evidence>
<dbReference type="Proteomes" id="UP000694560">
    <property type="component" value="Unplaced"/>
</dbReference>
<dbReference type="GO" id="GO:0060090">
    <property type="term" value="F:molecular adaptor activity"/>
    <property type="evidence" value="ECO:0007669"/>
    <property type="project" value="TreeGrafter"/>
</dbReference>
<accession>A0A8C5U0J4</accession>
<feature type="region of interest" description="Disordered" evidence="1">
    <location>
        <begin position="57"/>
        <end position="105"/>
    </location>
</feature>
<dbReference type="PANTHER" id="PTHR28586:SF1">
    <property type="entry name" value="PROTEIN PAXX"/>
    <property type="match status" value="1"/>
</dbReference>
<organism evidence="2 3">
    <name type="scientific">Malurus cyaneus samueli</name>
    <dbReference type="NCBI Taxonomy" id="2593467"/>
    <lineage>
        <taxon>Eukaryota</taxon>
        <taxon>Metazoa</taxon>
        <taxon>Chordata</taxon>
        <taxon>Craniata</taxon>
        <taxon>Vertebrata</taxon>
        <taxon>Euteleostomi</taxon>
        <taxon>Archelosauria</taxon>
        <taxon>Archosauria</taxon>
        <taxon>Dinosauria</taxon>
        <taxon>Saurischia</taxon>
        <taxon>Theropoda</taxon>
        <taxon>Coelurosauria</taxon>
        <taxon>Aves</taxon>
        <taxon>Neognathae</taxon>
        <taxon>Neoaves</taxon>
        <taxon>Telluraves</taxon>
        <taxon>Australaves</taxon>
        <taxon>Passeriformes</taxon>
        <taxon>Meliphagoidea</taxon>
        <taxon>Maluridae</taxon>
        <taxon>Malurus</taxon>
    </lineage>
</organism>
<evidence type="ECO:0000256" key="1">
    <source>
        <dbReference type="SAM" id="MobiDB-lite"/>
    </source>
</evidence>
<sequence length="244" mass="25854">MAGLPDPALGRTRCSRPPLPPALSAAAMAEPAGSFHLLRAGTKRGGRTRRCAQVGTATLGPHRHGHPLPLVSPHPGPHLVRGSPSPPLPHPRSPQGRPGHRAAALSLGPGSATLRLPEEPRCPAVTLVQLPAAEARSQLQALVFGMASCIESLERRLEAAAIASLSGLANSQSWPGSAPDPSRQKRLCPGPEDTVECLCAKTRPCLHGQHQHPECSSHLTDFCDRRVWEDFGATAVWLEVLRGE</sequence>
<keyword evidence="3" id="KW-1185">Reference proteome</keyword>
<dbReference type="GO" id="GO:0005634">
    <property type="term" value="C:nucleus"/>
    <property type="evidence" value="ECO:0007669"/>
    <property type="project" value="TreeGrafter"/>
</dbReference>
<feature type="region of interest" description="Disordered" evidence="1">
    <location>
        <begin position="168"/>
        <end position="187"/>
    </location>
</feature>
<dbReference type="PANTHER" id="PTHR28586">
    <property type="entry name" value="PROTEIN PAXX"/>
    <property type="match status" value="1"/>
</dbReference>
<dbReference type="AlphaFoldDB" id="A0A8C5U0J4"/>
<name>A0A8C5U0J4_9PASS</name>
<reference evidence="2" key="2">
    <citation type="submission" date="2025-09" db="UniProtKB">
        <authorList>
            <consortium name="Ensembl"/>
        </authorList>
    </citation>
    <scope>IDENTIFICATION</scope>
</reference>
<feature type="region of interest" description="Disordered" evidence="1">
    <location>
        <begin position="1"/>
        <end position="23"/>
    </location>
</feature>
<dbReference type="OrthoDB" id="5969703at2759"/>
<protein>
    <submittedName>
        <fullName evidence="2">Uncharacterized protein</fullName>
    </submittedName>
</protein>
<dbReference type="GO" id="GO:0035861">
    <property type="term" value="C:site of double-strand break"/>
    <property type="evidence" value="ECO:0007669"/>
    <property type="project" value="TreeGrafter"/>
</dbReference>
<dbReference type="Ensembl" id="ENSMCST00000015061.1">
    <property type="protein sequence ID" value="ENSMCSP00000014688.1"/>
    <property type="gene ID" value="ENSMCSG00000010377.1"/>
</dbReference>
<dbReference type="InterPro" id="IPR027873">
    <property type="entry name" value="PAXX"/>
</dbReference>
<reference evidence="2" key="1">
    <citation type="submission" date="2025-08" db="UniProtKB">
        <authorList>
            <consortium name="Ensembl"/>
        </authorList>
    </citation>
    <scope>IDENTIFICATION</scope>
</reference>
<proteinExistence type="predicted"/>
<dbReference type="GO" id="GO:0006303">
    <property type="term" value="P:double-strand break repair via nonhomologous end joining"/>
    <property type="evidence" value="ECO:0007669"/>
    <property type="project" value="InterPro"/>
</dbReference>
<dbReference type="GO" id="GO:0070419">
    <property type="term" value="C:nonhomologous end joining complex"/>
    <property type="evidence" value="ECO:0007669"/>
    <property type="project" value="TreeGrafter"/>
</dbReference>